<proteinExistence type="predicted"/>
<evidence type="ECO:0008006" key="4">
    <source>
        <dbReference type="Google" id="ProtNLM"/>
    </source>
</evidence>
<feature type="compositionally biased region" description="Pro residues" evidence="1">
    <location>
        <begin position="150"/>
        <end position="161"/>
    </location>
</feature>
<protein>
    <recommendedName>
        <fullName evidence="4">Tudor domain-containing protein</fullName>
    </recommendedName>
</protein>
<name>A0ABN8QIX7_9CNID</name>
<evidence type="ECO:0000256" key="1">
    <source>
        <dbReference type="SAM" id="MobiDB-lite"/>
    </source>
</evidence>
<comment type="caution">
    <text evidence="2">The sequence shown here is derived from an EMBL/GenBank/DDBJ whole genome shotgun (WGS) entry which is preliminary data.</text>
</comment>
<dbReference type="SUPFAM" id="SSF54160">
    <property type="entry name" value="Chromo domain-like"/>
    <property type="match status" value="1"/>
</dbReference>
<dbReference type="EMBL" id="CALNXK010000126">
    <property type="protein sequence ID" value="CAH3163307.1"/>
    <property type="molecule type" value="Genomic_DNA"/>
</dbReference>
<reference evidence="2 3" key="1">
    <citation type="submission" date="2022-05" db="EMBL/GenBank/DDBJ databases">
        <authorList>
            <consortium name="Genoscope - CEA"/>
            <person name="William W."/>
        </authorList>
    </citation>
    <scope>NUCLEOTIDE SEQUENCE [LARGE SCALE GENOMIC DNA]</scope>
</reference>
<dbReference type="InterPro" id="IPR016197">
    <property type="entry name" value="Chromo-like_dom_sf"/>
</dbReference>
<accession>A0ABN8QIX7</accession>
<feature type="region of interest" description="Disordered" evidence="1">
    <location>
        <begin position="122"/>
        <end position="166"/>
    </location>
</feature>
<evidence type="ECO:0000313" key="2">
    <source>
        <dbReference type="EMBL" id="CAH3163307.1"/>
    </source>
</evidence>
<dbReference type="Proteomes" id="UP001159405">
    <property type="component" value="Unassembled WGS sequence"/>
</dbReference>
<gene>
    <name evidence="2" type="ORF">PLOB_00005733</name>
</gene>
<dbReference type="Gene3D" id="2.30.30.140">
    <property type="match status" value="1"/>
</dbReference>
<sequence>MNFTVGEIVEAVDEFGVWASARIIENRGDSVVVTFPQWKSDWDREITSTCEVRKRSIEEVLVPRSLASHKSPNLKKLMAGDTVYLAGKDVTVCLCDPIRKTVTVKLSDATVQTVNVWELESSRKADEQAANPRKRKRRDLSGLDQQQPEPQQPVPQHPEPQQPTATENGSVEFCFHVTSNGTLIRIGSFYTLGFSGNSIFVCSSISRETNQFSFKFLLCSFVSNKVDELIQGVACSITDPQQISPCSDVTCSSKIKSFVDKIICEGWERMFNCQRNNIGNISYMLDLRKSCLASQMRQGVWSGISRSATHPAQPIHLGIFDPLLDTKIFGLSSKNQFQLLYKGKDISQLDALLGALWDVKILEPSNPQSHFKYVCQVRVFVHKPSMSLRFNFSYSESNVPFTPTYRNRCIY</sequence>
<evidence type="ECO:0000313" key="3">
    <source>
        <dbReference type="Proteomes" id="UP001159405"/>
    </source>
</evidence>
<organism evidence="2 3">
    <name type="scientific">Porites lobata</name>
    <dbReference type="NCBI Taxonomy" id="104759"/>
    <lineage>
        <taxon>Eukaryota</taxon>
        <taxon>Metazoa</taxon>
        <taxon>Cnidaria</taxon>
        <taxon>Anthozoa</taxon>
        <taxon>Hexacorallia</taxon>
        <taxon>Scleractinia</taxon>
        <taxon>Fungiina</taxon>
        <taxon>Poritidae</taxon>
        <taxon>Porites</taxon>
    </lineage>
</organism>
<keyword evidence="3" id="KW-1185">Reference proteome</keyword>